<dbReference type="KEGG" id="smo:SELMODRAFT_430469"/>
<organism evidence="2">
    <name type="scientific">Selaginella moellendorffii</name>
    <name type="common">Spikemoss</name>
    <dbReference type="NCBI Taxonomy" id="88036"/>
    <lineage>
        <taxon>Eukaryota</taxon>
        <taxon>Viridiplantae</taxon>
        <taxon>Streptophyta</taxon>
        <taxon>Embryophyta</taxon>
        <taxon>Tracheophyta</taxon>
        <taxon>Lycopodiopsida</taxon>
        <taxon>Selaginellales</taxon>
        <taxon>Selaginellaceae</taxon>
        <taxon>Selaginella</taxon>
    </lineage>
</organism>
<reference evidence="1 2" key="1">
    <citation type="journal article" date="2011" name="Science">
        <title>The Selaginella genome identifies genetic changes associated with the evolution of vascular plants.</title>
        <authorList>
            <person name="Banks J.A."/>
            <person name="Nishiyama T."/>
            <person name="Hasebe M."/>
            <person name="Bowman J.L."/>
            <person name="Gribskov M."/>
            <person name="dePamphilis C."/>
            <person name="Albert V.A."/>
            <person name="Aono N."/>
            <person name="Aoyama T."/>
            <person name="Ambrose B.A."/>
            <person name="Ashton N.W."/>
            <person name="Axtell M.J."/>
            <person name="Barker E."/>
            <person name="Barker M.S."/>
            <person name="Bennetzen J.L."/>
            <person name="Bonawitz N.D."/>
            <person name="Chapple C."/>
            <person name="Cheng C."/>
            <person name="Correa L.G."/>
            <person name="Dacre M."/>
            <person name="DeBarry J."/>
            <person name="Dreyer I."/>
            <person name="Elias M."/>
            <person name="Engstrom E.M."/>
            <person name="Estelle M."/>
            <person name="Feng L."/>
            <person name="Finet C."/>
            <person name="Floyd S.K."/>
            <person name="Frommer W.B."/>
            <person name="Fujita T."/>
            <person name="Gramzow L."/>
            <person name="Gutensohn M."/>
            <person name="Harholt J."/>
            <person name="Hattori M."/>
            <person name="Heyl A."/>
            <person name="Hirai T."/>
            <person name="Hiwatashi Y."/>
            <person name="Ishikawa M."/>
            <person name="Iwata M."/>
            <person name="Karol K.G."/>
            <person name="Koehler B."/>
            <person name="Kolukisaoglu U."/>
            <person name="Kubo M."/>
            <person name="Kurata T."/>
            <person name="Lalonde S."/>
            <person name="Li K."/>
            <person name="Li Y."/>
            <person name="Litt A."/>
            <person name="Lyons E."/>
            <person name="Manning G."/>
            <person name="Maruyama T."/>
            <person name="Michael T.P."/>
            <person name="Mikami K."/>
            <person name="Miyazaki S."/>
            <person name="Morinaga S."/>
            <person name="Murata T."/>
            <person name="Mueller-Roeber B."/>
            <person name="Nelson D.R."/>
            <person name="Obara M."/>
            <person name="Oguri Y."/>
            <person name="Olmstead R.G."/>
            <person name="Onodera N."/>
            <person name="Petersen B.L."/>
            <person name="Pils B."/>
            <person name="Prigge M."/>
            <person name="Rensing S.A."/>
            <person name="Riano-Pachon D.M."/>
            <person name="Roberts A.W."/>
            <person name="Sato Y."/>
            <person name="Scheller H.V."/>
            <person name="Schulz B."/>
            <person name="Schulz C."/>
            <person name="Shakirov E.V."/>
            <person name="Shibagaki N."/>
            <person name="Shinohara N."/>
            <person name="Shippen D.E."/>
            <person name="Soerensen I."/>
            <person name="Sotooka R."/>
            <person name="Sugimoto N."/>
            <person name="Sugita M."/>
            <person name="Sumikawa N."/>
            <person name="Tanurdzic M."/>
            <person name="Theissen G."/>
            <person name="Ulvskov P."/>
            <person name="Wakazuki S."/>
            <person name="Weng J.K."/>
            <person name="Willats W.W."/>
            <person name="Wipf D."/>
            <person name="Wolf P.G."/>
            <person name="Yang L."/>
            <person name="Zimmer A.D."/>
            <person name="Zhu Q."/>
            <person name="Mitros T."/>
            <person name="Hellsten U."/>
            <person name="Loque D."/>
            <person name="Otillar R."/>
            <person name="Salamov A."/>
            <person name="Schmutz J."/>
            <person name="Shapiro H."/>
            <person name="Lindquist E."/>
            <person name="Lucas S."/>
            <person name="Rokhsar D."/>
            <person name="Grigoriev I.V."/>
        </authorList>
    </citation>
    <scope>NUCLEOTIDE SEQUENCE [LARGE SCALE GENOMIC DNA]</scope>
</reference>
<evidence type="ECO:0000313" key="1">
    <source>
        <dbReference type="EMBL" id="EFJ06753.1"/>
    </source>
</evidence>
<dbReference type="AlphaFoldDB" id="D8T9I4"/>
<protein>
    <submittedName>
        <fullName evidence="1">Uncharacterized protein</fullName>
    </submittedName>
</protein>
<keyword evidence="2" id="KW-1185">Reference proteome</keyword>
<dbReference type="HOGENOM" id="CLU_1226599_0_0_1"/>
<dbReference type="InParanoid" id="D8T9I4"/>
<name>D8T9I4_SELML</name>
<proteinExistence type="predicted"/>
<dbReference type="Proteomes" id="UP000001514">
    <property type="component" value="Unassembled WGS sequence"/>
</dbReference>
<sequence>MRTAQPGSSSTIGCGGRFDNLSTEDRAVGQATSAQGFRTGIKLLCVVLSEAESTGIPLAVVLNKAGLVTQEALDEVDDEVIRVNEVSFQLSQLVNGDNFCLSRLSIAGSAGLSFYYSARQDQGLDTIAEGSRYQRSSEQVISALVACGRSCLSTLVRVVAEHSLGLVMLMIWKHRLDKVERAFALALKGSAQKYSSKELEVVTGNFASSLAFGMAVKRAPGEPQPE</sequence>
<evidence type="ECO:0000313" key="2">
    <source>
        <dbReference type="Proteomes" id="UP000001514"/>
    </source>
</evidence>
<gene>
    <name evidence="1" type="ORF">SELMODRAFT_430469</name>
</gene>
<dbReference type="Gramene" id="EFJ06753">
    <property type="protein sequence ID" value="EFJ06753"/>
    <property type="gene ID" value="SELMODRAFT_430469"/>
</dbReference>
<accession>D8T9I4</accession>
<dbReference type="EMBL" id="GL377695">
    <property type="protein sequence ID" value="EFJ06753.1"/>
    <property type="molecule type" value="Genomic_DNA"/>
</dbReference>